<dbReference type="InterPro" id="IPR043472">
    <property type="entry name" value="Macro_dom-like"/>
</dbReference>
<evidence type="ECO:0000259" key="1">
    <source>
        <dbReference type="PROSITE" id="PS51154"/>
    </source>
</evidence>
<dbReference type="SMART" id="SM00506">
    <property type="entry name" value="A1pp"/>
    <property type="match status" value="1"/>
</dbReference>
<feature type="domain" description="Macro" evidence="1">
    <location>
        <begin position="1"/>
        <end position="166"/>
    </location>
</feature>
<evidence type="ECO:0000313" key="2">
    <source>
        <dbReference type="EMBL" id="KDR95456.1"/>
    </source>
</evidence>
<dbReference type="PROSITE" id="PS51154">
    <property type="entry name" value="MACRO"/>
    <property type="match status" value="1"/>
</dbReference>
<accession>A0A069REJ0</accession>
<protein>
    <submittedName>
        <fullName evidence="2">Macro domain-containing protein</fullName>
    </submittedName>
</protein>
<name>A0A069REJ0_PEPLI</name>
<dbReference type="Gene3D" id="3.40.220.10">
    <property type="entry name" value="Leucine Aminopeptidase, subunit E, domain 1"/>
    <property type="match status" value="1"/>
</dbReference>
<keyword evidence="3" id="KW-1185">Reference proteome</keyword>
<organism evidence="2 3">
    <name type="scientific">Peptoclostridium litorale DSM 5388</name>
    <dbReference type="NCBI Taxonomy" id="1121324"/>
    <lineage>
        <taxon>Bacteria</taxon>
        <taxon>Bacillati</taxon>
        <taxon>Bacillota</taxon>
        <taxon>Clostridia</taxon>
        <taxon>Peptostreptococcales</taxon>
        <taxon>Peptoclostridiaceae</taxon>
        <taxon>Peptoclostridium</taxon>
    </lineage>
</organism>
<dbReference type="InterPro" id="IPR002589">
    <property type="entry name" value="Macro_dom"/>
</dbReference>
<reference evidence="2 3" key="1">
    <citation type="submission" date="2014-03" db="EMBL/GenBank/DDBJ databases">
        <title>Genome sequence of Clostridium litorale W6, DSM 5388.</title>
        <authorList>
            <person name="Poehlein A."/>
            <person name="Jagirdar A."/>
            <person name="Khonsari B."/>
            <person name="Chibani C.M."/>
            <person name="Gutierrez Gutierrez D.A."/>
            <person name="Davydova E."/>
            <person name="Alghaithi H.S."/>
            <person name="Nair K.P."/>
            <person name="Dhamotharan K."/>
            <person name="Chandran L."/>
            <person name="G W."/>
            <person name="Daniel R."/>
        </authorList>
    </citation>
    <scope>NUCLEOTIDE SEQUENCE [LARGE SCALE GENOMIC DNA]</scope>
    <source>
        <strain evidence="2 3">W6</strain>
    </source>
</reference>
<dbReference type="SUPFAM" id="SSF52949">
    <property type="entry name" value="Macro domain-like"/>
    <property type="match status" value="1"/>
</dbReference>
<dbReference type="AlphaFoldDB" id="A0A069REJ0"/>
<dbReference type="PANTHER" id="PTHR11106">
    <property type="entry name" value="GANGLIOSIDE INDUCED DIFFERENTIATION ASSOCIATED PROTEIN 2-RELATED"/>
    <property type="match status" value="1"/>
</dbReference>
<proteinExistence type="predicted"/>
<sequence>MKIRRANLITKVHADAIVNAANSSLLGGGGVDGAIHRAAGPELLAECRTIGGCEVGKAKITKGYRLPANYVIHTVGPVWNDGKSDEEKLLADCYRNSLALAKEYELESIAFPLISSGAFRCPKDKALKIAISVIGDFLLRNEMTIFLVVYDRAAFMLSEKLFSSIAQYNILMIST</sequence>
<dbReference type="CDD" id="cd02908">
    <property type="entry name" value="Macro_OAADPr_deacetylase"/>
    <property type="match status" value="1"/>
</dbReference>
<gene>
    <name evidence="2" type="ORF">CLIT_10c01830</name>
</gene>
<comment type="caution">
    <text evidence="2">The sequence shown here is derived from an EMBL/GenBank/DDBJ whole genome shotgun (WGS) entry which is preliminary data.</text>
</comment>
<dbReference type="Pfam" id="PF01661">
    <property type="entry name" value="Macro"/>
    <property type="match status" value="1"/>
</dbReference>
<dbReference type="Proteomes" id="UP000027946">
    <property type="component" value="Unassembled WGS sequence"/>
</dbReference>
<dbReference type="eggNOG" id="COG2110">
    <property type="taxonomic scope" value="Bacteria"/>
</dbReference>
<dbReference type="STRING" id="1121324.CLIT_10c01830"/>
<dbReference type="GO" id="GO:0019213">
    <property type="term" value="F:deacetylase activity"/>
    <property type="evidence" value="ECO:0007669"/>
    <property type="project" value="TreeGrafter"/>
</dbReference>
<dbReference type="EMBL" id="JJMM01000010">
    <property type="protein sequence ID" value="KDR95456.1"/>
    <property type="molecule type" value="Genomic_DNA"/>
</dbReference>
<evidence type="ECO:0000313" key="3">
    <source>
        <dbReference type="Proteomes" id="UP000027946"/>
    </source>
</evidence>
<dbReference type="PANTHER" id="PTHR11106:SF27">
    <property type="entry name" value="MACRO DOMAIN-CONTAINING PROTEIN"/>
    <property type="match status" value="1"/>
</dbReference>